<keyword evidence="2 3" id="KW-0808">Transferase</keyword>
<dbReference type="InterPro" id="IPR002213">
    <property type="entry name" value="UDP_glucos_trans"/>
</dbReference>
<evidence type="ECO:0000256" key="3">
    <source>
        <dbReference type="RuleBase" id="RU003718"/>
    </source>
</evidence>
<dbReference type="FunFam" id="3.40.50.2000:FF:000055">
    <property type="entry name" value="Glycosyltransferase"/>
    <property type="match status" value="1"/>
</dbReference>
<evidence type="ECO:0000313" key="7">
    <source>
        <dbReference type="Proteomes" id="UP001567538"/>
    </source>
</evidence>
<feature type="domain" description="Glycosyltransferase N-terminal" evidence="5">
    <location>
        <begin position="14"/>
        <end position="137"/>
    </location>
</feature>
<dbReference type="SUPFAM" id="SSF53756">
    <property type="entry name" value="UDP-Glycosyltransferase/glycogen phosphorylase"/>
    <property type="match status" value="1"/>
</dbReference>
<keyword evidence="7" id="KW-1185">Reference proteome</keyword>
<evidence type="ECO:0000259" key="5">
    <source>
        <dbReference type="Pfam" id="PF26168"/>
    </source>
</evidence>
<dbReference type="Pfam" id="PF00201">
    <property type="entry name" value="UDPGT"/>
    <property type="match status" value="1"/>
</dbReference>
<dbReference type="PROSITE" id="PS00375">
    <property type="entry name" value="UDPGT"/>
    <property type="match status" value="1"/>
</dbReference>
<dbReference type="CDD" id="cd03784">
    <property type="entry name" value="GT1_Gtf-like"/>
    <property type="match status" value="1"/>
</dbReference>
<dbReference type="InterPro" id="IPR035595">
    <property type="entry name" value="UDP_glycos_trans_CS"/>
</dbReference>
<proteinExistence type="inferred from homology"/>
<accession>A0ABD1HN17</accession>
<organism evidence="6 7">
    <name type="scientific">Salvia divinorum</name>
    <name type="common">Maria pastora</name>
    <name type="synonym">Diviner's sage</name>
    <dbReference type="NCBI Taxonomy" id="28513"/>
    <lineage>
        <taxon>Eukaryota</taxon>
        <taxon>Viridiplantae</taxon>
        <taxon>Streptophyta</taxon>
        <taxon>Embryophyta</taxon>
        <taxon>Tracheophyta</taxon>
        <taxon>Spermatophyta</taxon>
        <taxon>Magnoliopsida</taxon>
        <taxon>eudicotyledons</taxon>
        <taxon>Gunneridae</taxon>
        <taxon>Pentapetalae</taxon>
        <taxon>asterids</taxon>
        <taxon>lamiids</taxon>
        <taxon>Lamiales</taxon>
        <taxon>Lamiaceae</taxon>
        <taxon>Nepetoideae</taxon>
        <taxon>Mentheae</taxon>
        <taxon>Salviinae</taxon>
        <taxon>Salvia</taxon>
        <taxon>Salvia subgen. Calosphace</taxon>
    </lineage>
</organism>
<protein>
    <recommendedName>
        <fullName evidence="4">Glycosyltransferase</fullName>
        <ecNumber evidence="4">2.4.1.-</ecNumber>
    </recommendedName>
</protein>
<dbReference type="Proteomes" id="UP001567538">
    <property type="component" value="Unassembled WGS sequence"/>
</dbReference>
<dbReference type="AlphaFoldDB" id="A0ABD1HN17"/>
<dbReference type="Gene3D" id="3.40.50.2000">
    <property type="entry name" value="Glycogen Phosphorylase B"/>
    <property type="match status" value="2"/>
</dbReference>
<evidence type="ECO:0000256" key="4">
    <source>
        <dbReference type="RuleBase" id="RU362057"/>
    </source>
</evidence>
<dbReference type="InterPro" id="IPR058980">
    <property type="entry name" value="Glyco_transf_N"/>
</dbReference>
<dbReference type="PANTHER" id="PTHR11926">
    <property type="entry name" value="GLUCOSYL/GLUCURONOSYL TRANSFERASES"/>
    <property type="match status" value="1"/>
</dbReference>
<comment type="similarity">
    <text evidence="1 3">Belongs to the UDP-glycosyltransferase family.</text>
</comment>
<dbReference type="Pfam" id="PF26168">
    <property type="entry name" value="Glyco_transf_N"/>
    <property type="match status" value="1"/>
</dbReference>
<dbReference type="PANTHER" id="PTHR11926:SF1498">
    <property type="entry name" value="GLYCOSYLTRANSFERASE"/>
    <property type="match status" value="1"/>
</dbReference>
<comment type="caution">
    <text evidence="6">The sequence shown here is derived from an EMBL/GenBank/DDBJ whole genome shotgun (WGS) entry which is preliminary data.</text>
</comment>
<reference evidence="6 7" key="1">
    <citation type="submission" date="2024-06" db="EMBL/GenBank/DDBJ databases">
        <title>A chromosome level genome sequence of Diviner's sage (Salvia divinorum).</title>
        <authorList>
            <person name="Ford S.A."/>
            <person name="Ro D.-K."/>
            <person name="Ness R.W."/>
            <person name="Phillips M.A."/>
        </authorList>
    </citation>
    <scope>NUCLEOTIDE SEQUENCE [LARGE SCALE GENOMIC DNA]</scope>
    <source>
        <strain evidence="6">SAF-2024a</strain>
        <tissue evidence="6">Leaf</tissue>
    </source>
</reference>
<name>A0ABD1HN17_SALDI</name>
<evidence type="ECO:0000313" key="6">
    <source>
        <dbReference type="EMBL" id="KAL1557836.1"/>
    </source>
</evidence>
<dbReference type="GO" id="GO:0016757">
    <property type="term" value="F:glycosyltransferase activity"/>
    <property type="evidence" value="ECO:0007669"/>
    <property type="project" value="UniProtKB-KW"/>
</dbReference>
<sequence length="453" mass="50289">MASISKPKPEPHAVCIPYPTQGHINPMFKLAKLLHRSGFHVTFVNTDHNHRRLIRSHGAAAVSGLPGFRFEAIPDGLPESDATQDLAALCVSTATTCLEPFCELIEKLGSSGEPASCIVSDGLMSFTLKVAERLGLPEVMLWTASACGLLAYTHYKDLVERGYTPLQDMSQLTNGYLETRIDWIPGMKNIRLADIPSFIRTTNIDDIYLNFLMQETAAMPRAKALIINTFSAFERDALAALSATFPKIYTIGPLHLIPDDINALDQPPTSSLWKEEAECIAWLDAMVPESVLYVNFGSITVVTADQLTEFAWGLAMLPPEFVAETEDNCMLVSWCPQEEVLKHPAVGGFLTHGGWNSTLESVVGGVPMIFWPFFAEQQTNCRYGCVEWGVGMEIDNDVKRDEVELLVREMMEGEKGKEMRKSVLEWKRKAEEAAAIGGSSFLDFERLIEEILH</sequence>
<evidence type="ECO:0000256" key="1">
    <source>
        <dbReference type="ARBA" id="ARBA00009995"/>
    </source>
</evidence>
<keyword evidence="3 6" id="KW-0328">Glycosyltransferase</keyword>
<dbReference type="EC" id="2.4.1.-" evidence="4"/>
<dbReference type="EMBL" id="JBEAFC010000004">
    <property type="protein sequence ID" value="KAL1557836.1"/>
    <property type="molecule type" value="Genomic_DNA"/>
</dbReference>
<gene>
    <name evidence="6" type="ORF">AAHA92_08372</name>
</gene>
<evidence type="ECO:0000256" key="2">
    <source>
        <dbReference type="ARBA" id="ARBA00022679"/>
    </source>
</evidence>